<sequence>MPDSSRGTRSSTGDTHVGAPLRKLCSDDGQAEASGPFVPVDGMVPSRRERAASRAAAGPGLARVASGALLPDGLHHEPREPPTRADYLRLRLGRGGLGLRPWQLRD</sequence>
<dbReference type="EMBL" id="CM056742">
    <property type="protein sequence ID" value="KAJ8681447.1"/>
    <property type="molecule type" value="Genomic_DNA"/>
</dbReference>
<protein>
    <submittedName>
        <fullName evidence="1">Uncharacterized protein</fullName>
    </submittedName>
</protein>
<gene>
    <name evidence="1" type="ORF">QAD02_017234</name>
</gene>
<evidence type="ECO:0000313" key="2">
    <source>
        <dbReference type="Proteomes" id="UP001239111"/>
    </source>
</evidence>
<keyword evidence="2" id="KW-1185">Reference proteome</keyword>
<organism evidence="1 2">
    <name type="scientific">Eretmocerus hayati</name>
    <dbReference type="NCBI Taxonomy" id="131215"/>
    <lineage>
        <taxon>Eukaryota</taxon>
        <taxon>Metazoa</taxon>
        <taxon>Ecdysozoa</taxon>
        <taxon>Arthropoda</taxon>
        <taxon>Hexapoda</taxon>
        <taxon>Insecta</taxon>
        <taxon>Pterygota</taxon>
        <taxon>Neoptera</taxon>
        <taxon>Endopterygota</taxon>
        <taxon>Hymenoptera</taxon>
        <taxon>Apocrita</taxon>
        <taxon>Proctotrupomorpha</taxon>
        <taxon>Chalcidoidea</taxon>
        <taxon>Aphelinidae</taxon>
        <taxon>Aphelininae</taxon>
        <taxon>Eretmocerus</taxon>
    </lineage>
</organism>
<accession>A0ACC2PG78</accession>
<comment type="caution">
    <text evidence="1">The sequence shown here is derived from an EMBL/GenBank/DDBJ whole genome shotgun (WGS) entry which is preliminary data.</text>
</comment>
<proteinExistence type="predicted"/>
<name>A0ACC2PG78_9HYME</name>
<reference evidence="1" key="1">
    <citation type="submission" date="2023-04" db="EMBL/GenBank/DDBJ databases">
        <title>A chromosome-level genome assembly of the parasitoid wasp Eretmocerus hayati.</title>
        <authorList>
            <person name="Zhong Y."/>
            <person name="Liu S."/>
            <person name="Liu Y."/>
        </authorList>
    </citation>
    <scope>NUCLEOTIDE SEQUENCE</scope>
    <source>
        <strain evidence="1">ZJU_SS_LIU_2023</strain>
    </source>
</reference>
<evidence type="ECO:0000313" key="1">
    <source>
        <dbReference type="EMBL" id="KAJ8681447.1"/>
    </source>
</evidence>
<dbReference type="Proteomes" id="UP001239111">
    <property type="component" value="Chromosome 2"/>
</dbReference>